<evidence type="ECO:0000313" key="3">
    <source>
        <dbReference type="Proteomes" id="UP000561369"/>
    </source>
</evidence>
<keyword evidence="2" id="KW-0378">Hydrolase</keyword>
<dbReference type="EMBL" id="JACAQV010000005">
    <property type="protein sequence ID" value="NWF06868.1"/>
    <property type="molecule type" value="Genomic_DNA"/>
</dbReference>
<accession>A0A7Y8G9Q5</accession>
<dbReference type="PANTHER" id="PTHR13136">
    <property type="entry name" value="TESTIS DEVELOPMENT PROTEIN PRTD"/>
    <property type="match status" value="1"/>
</dbReference>
<comment type="caution">
    <text evidence="2">The sequence shown here is derived from an EMBL/GenBank/DDBJ whole genome shotgun (WGS) entry which is preliminary data.</text>
</comment>
<gene>
    <name evidence="2" type="ORF">HX810_04160</name>
</gene>
<evidence type="ECO:0000259" key="1">
    <source>
        <dbReference type="Pfam" id="PF20408"/>
    </source>
</evidence>
<dbReference type="Pfam" id="PF20408">
    <property type="entry name" value="Abhydrolase_11"/>
    <property type="match status" value="1"/>
</dbReference>
<proteinExistence type="predicted"/>
<evidence type="ECO:0000313" key="2">
    <source>
        <dbReference type="EMBL" id="NWF06868.1"/>
    </source>
</evidence>
<dbReference type="InterPro" id="IPR046879">
    <property type="entry name" value="KANL3/Tex30_Abhydrolase"/>
</dbReference>
<dbReference type="InterPro" id="IPR029058">
    <property type="entry name" value="AB_hydrolase_fold"/>
</dbReference>
<name>A0A7Y8G9Q5_9PSED</name>
<dbReference type="PANTHER" id="PTHR13136:SF11">
    <property type="entry name" value="TESTIS-EXPRESSED PROTEIN 30"/>
    <property type="match status" value="1"/>
</dbReference>
<dbReference type="Proteomes" id="UP000561369">
    <property type="component" value="Unassembled WGS sequence"/>
</dbReference>
<dbReference type="Gene3D" id="3.40.50.1820">
    <property type="entry name" value="alpha/beta hydrolase"/>
    <property type="match status" value="1"/>
</dbReference>
<dbReference type="SUPFAM" id="SSF53474">
    <property type="entry name" value="alpha/beta-Hydrolases"/>
    <property type="match status" value="1"/>
</dbReference>
<protein>
    <submittedName>
        <fullName evidence="2">Alpha/beta hydrolase</fullName>
    </submittedName>
</protein>
<organism evidence="2 3">
    <name type="scientific">Pseudomonas salomonii</name>
    <dbReference type="NCBI Taxonomy" id="191391"/>
    <lineage>
        <taxon>Bacteria</taxon>
        <taxon>Pseudomonadati</taxon>
        <taxon>Pseudomonadota</taxon>
        <taxon>Gammaproteobacteria</taxon>
        <taxon>Pseudomonadales</taxon>
        <taxon>Pseudomonadaceae</taxon>
        <taxon>Pseudomonas</taxon>
    </lineage>
</organism>
<dbReference type="AlphaFoldDB" id="A0A7Y8G9Q5"/>
<sequence length="243" mass="26263">MGKEHKASIDGDQWAQCVRERGWLWDAATVAIARKPVTLILAHGAGAPMDSSFMNDMAARLAGHGVNVLRFEFPYMAQRRVDGGKRPPNPAPKLLECWREVYAEVRRHVAGKLAVGGKSMGGRMASLLADELGADGLVCLGYPFYAVGKPEKPRVEHLAGLKVPTLIVQGERDALGNRATVEGYHLSPSIEVMWLVAGDHDLKPLKASGFSHEQHLEAAAVKVAEFLGGCSLIVPTLRVGMQP</sequence>
<dbReference type="InterPro" id="IPR026555">
    <property type="entry name" value="NSL3/Tex30"/>
</dbReference>
<dbReference type="RefSeq" id="WP_177023670.1">
    <property type="nucleotide sequence ID" value="NZ_JACAQV010000005.1"/>
</dbReference>
<reference evidence="2 3" key="1">
    <citation type="submission" date="2020-04" db="EMBL/GenBank/DDBJ databases">
        <title>Molecular characterization of pseudomonads from Agaricus bisporus reveal novel blotch 2 pathogens in Western Europe.</title>
        <authorList>
            <person name="Taparia T."/>
            <person name="Krijger M."/>
            <person name="Haynes E."/>
            <person name="Elpinstone J.G."/>
            <person name="Noble R."/>
            <person name="Van Der Wolf J."/>
        </authorList>
    </citation>
    <scope>NUCLEOTIDE SEQUENCE [LARGE SCALE GENOMIC DNA]</scope>
    <source>
        <strain evidence="2 3">IPO3765</strain>
    </source>
</reference>
<dbReference type="GO" id="GO:0016787">
    <property type="term" value="F:hydrolase activity"/>
    <property type="evidence" value="ECO:0007669"/>
    <property type="project" value="UniProtKB-KW"/>
</dbReference>
<feature type="domain" description="KANL3/Tex30 alpha/beta hydrolase-like" evidence="1">
    <location>
        <begin position="37"/>
        <end position="227"/>
    </location>
</feature>